<organism evidence="2 3">
    <name type="scientific">Roseococcus suduntuyensis</name>
    <dbReference type="NCBI Taxonomy" id="455361"/>
    <lineage>
        <taxon>Bacteria</taxon>
        <taxon>Pseudomonadati</taxon>
        <taxon>Pseudomonadota</taxon>
        <taxon>Alphaproteobacteria</taxon>
        <taxon>Acetobacterales</taxon>
        <taxon>Roseomonadaceae</taxon>
        <taxon>Roseococcus</taxon>
    </lineage>
</organism>
<dbReference type="AlphaFoldDB" id="A0A840AE93"/>
<feature type="chain" id="PRO_5032378157" evidence="1">
    <location>
        <begin position="23"/>
        <end position="112"/>
    </location>
</feature>
<gene>
    <name evidence="2" type="ORF">GGQ83_002839</name>
</gene>
<dbReference type="Proteomes" id="UP000553193">
    <property type="component" value="Unassembled WGS sequence"/>
</dbReference>
<reference evidence="2 3" key="1">
    <citation type="submission" date="2020-08" db="EMBL/GenBank/DDBJ databases">
        <title>Genomic Encyclopedia of Type Strains, Phase IV (KMG-IV): sequencing the most valuable type-strain genomes for metagenomic binning, comparative biology and taxonomic classification.</title>
        <authorList>
            <person name="Goeker M."/>
        </authorList>
    </citation>
    <scope>NUCLEOTIDE SEQUENCE [LARGE SCALE GENOMIC DNA]</scope>
    <source>
        <strain evidence="2 3">DSM 19979</strain>
    </source>
</reference>
<keyword evidence="3" id="KW-1185">Reference proteome</keyword>
<evidence type="ECO:0000256" key="1">
    <source>
        <dbReference type="SAM" id="SignalP"/>
    </source>
</evidence>
<sequence>MNTPRNLIAAALLLGAPVLAQAADYPRQVGSGEDMTIEYGPGVQGNIVGGGGTVVTFSGPSPSIRYTDDAQVQRRTDGLVPVMVDQGETRTITFVAPEAAPSPRLAGLQNRN</sequence>
<evidence type="ECO:0000313" key="2">
    <source>
        <dbReference type="EMBL" id="MBB3899387.1"/>
    </source>
</evidence>
<protein>
    <submittedName>
        <fullName evidence="2">Uncharacterized protein</fullName>
    </submittedName>
</protein>
<dbReference type="RefSeq" id="WP_184385103.1">
    <property type="nucleotide sequence ID" value="NZ_JACIDJ010000005.1"/>
</dbReference>
<name>A0A840AE93_9PROT</name>
<accession>A0A840AE93</accession>
<dbReference type="EMBL" id="JACIDJ010000005">
    <property type="protein sequence ID" value="MBB3899387.1"/>
    <property type="molecule type" value="Genomic_DNA"/>
</dbReference>
<comment type="caution">
    <text evidence="2">The sequence shown here is derived from an EMBL/GenBank/DDBJ whole genome shotgun (WGS) entry which is preliminary data.</text>
</comment>
<evidence type="ECO:0000313" key="3">
    <source>
        <dbReference type="Proteomes" id="UP000553193"/>
    </source>
</evidence>
<proteinExistence type="predicted"/>
<keyword evidence="1" id="KW-0732">Signal</keyword>
<feature type="signal peptide" evidence="1">
    <location>
        <begin position="1"/>
        <end position="22"/>
    </location>
</feature>